<evidence type="ECO:0000313" key="2">
    <source>
        <dbReference type="EMBL" id="PSU41887.1"/>
    </source>
</evidence>
<gene>
    <name evidence="2" type="primary">traE</name>
    <name evidence="2" type="ORF">C9J12_29365</name>
</gene>
<comment type="caution">
    <text evidence="2">The sequence shown here is derived from an EMBL/GenBank/DDBJ whole genome shotgun (WGS) entry which is preliminary data.</text>
</comment>
<name>A0A2T3J5T8_9GAMM</name>
<keyword evidence="3" id="KW-1185">Reference proteome</keyword>
<dbReference type="InterPro" id="IPR007973">
    <property type="entry name" value="Pilus_assembly_TraE"/>
</dbReference>
<keyword evidence="1" id="KW-0472">Membrane</keyword>
<keyword evidence="1" id="KW-1133">Transmembrane helix</keyword>
<sequence length="215" mass="23420">MPPIASAPPSLPSHPVRKNATGSTKAFTMLNNNKINILALSKALNGLLLLFTIGLLFTVVILGGTLATQINSKSRTLVPPTISQAFTISDGAVDSSYLQQMGEYVTYLKLNMTPKNVERQYGQLLDYVGSEAWSNIQPTLMADAQQIIKENVSSRFDVDTVNVSVPTLKVKVTGTLQKHVGSRALEPELASYIVDFAYEYGEISVLSIRKIKEST</sequence>
<dbReference type="NCBIfam" id="TIGR02761">
    <property type="entry name" value="TraE_TIGR"/>
    <property type="match status" value="1"/>
</dbReference>
<keyword evidence="1" id="KW-0812">Transmembrane</keyword>
<protein>
    <submittedName>
        <fullName evidence="2">Type IV conjugative transfer system protein TraE</fullName>
    </submittedName>
</protein>
<proteinExistence type="predicted"/>
<evidence type="ECO:0000313" key="3">
    <source>
        <dbReference type="Proteomes" id="UP000240987"/>
    </source>
</evidence>
<accession>A0A2T3J5T8</accession>
<dbReference type="AlphaFoldDB" id="A0A2T3J5T8"/>
<evidence type="ECO:0000256" key="1">
    <source>
        <dbReference type="SAM" id="Phobius"/>
    </source>
</evidence>
<dbReference type="Pfam" id="PF05309">
    <property type="entry name" value="TraE"/>
    <property type="match status" value="1"/>
</dbReference>
<organism evidence="2 3">
    <name type="scientific">Photobacterium frigidiphilum</name>
    <dbReference type="NCBI Taxonomy" id="264736"/>
    <lineage>
        <taxon>Bacteria</taxon>
        <taxon>Pseudomonadati</taxon>
        <taxon>Pseudomonadota</taxon>
        <taxon>Gammaproteobacteria</taxon>
        <taxon>Vibrionales</taxon>
        <taxon>Vibrionaceae</taxon>
        <taxon>Photobacterium</taxon>
    </lineage>
</organism>
<dbReference type="Proteomes" id="UP000240987">
    <property type="component" value="Unassembled WGS sequence"/>
</dbReference>
<dbReference type="OrthoDB" id="5880202at2"/>
<reference evidence="2 3" key="1">
    <citation type="submission" date="2018-01" db="EMBL/GenBank/DDBJ databases">
        <title>Whole genome sequencing of Histamine producing bacteria.</title>
        <authorList>
            <person name="Butler K."/>
        </authorList>
    </citation>
    <scope>NUCLEOTIDE SEQUENCE [LARGE SCALE GENOMIC DNA]</scope>
    <source>
        <strain evidence="2 3">JCM 12947</strain>
    </source>
</reference>
<dbReference type="EMBL" id="PYMJ01000076">
    <property type="protein sequence ID" value="PSU41887.1"/>
    <property type="molecule type" value="Genomic_DNA"/>
</dbReference>
<feature type="transmembrane region" description="Helical" evidence="1">
    <location>
        <begin position="47"/>
        <end position="67"/>
    </location>
</feature>